<name>A0ABQ6JL73_9ACTN</name>
<proteinExistence type="predicted"/>
<evidence type="ECO:0000259" key="1">
    <source>
        <dbReference type="Pfam" id="PF13449"/>
    </source>
</evidence>
<evidence type="ECO:0000313" key="2">
    <source>
        <dbReference type="EMBL" id="GMA87889.1"/>
    </source>
</evidence>
<dbReference type="Proteomes" id="UP001157017">
    <property type="component" value="Unassembled WGS sequence"/>
</dbReference>
<dbReference type="InterPro" id="IPR027372">
    <property type="entry name" value="Phytase-like_dom"/>
</dbReference>
<keyword evidence="3" id="KW-1185">Reference proteome</keyword>
<reference evidence="3" key="1">
    <citation type="journal article" date="2019" name="Int. J. Syst. Evol. Microbiol.">
        <title>The Global Catalogue of Microorganisms (GCM) 10K type strain sequencing project: providing services to taxonomists for standard genome sequencing and annotation.</title>
        <authorList>
            <consortium name="The Broad Institute Genomics Platform"/>
            <consortium name="The Broad Institute Genome Sequencing Center for Infectious Disease"/>
            <person name="Wu L."/>
            <person name="Ma J."/>
        </authorList>
    </citation>
    <scope>NUCLEOTIDE SEQUENCE [LARGE SCALE GENOMIC DNA]</scope>
    <source>
        <strain evidence="3">NBRC 108730</strain>
    </source>
</reference>
<organism evidence="2 3">
    <name type="scientific">Angustibacter aerolatus</name>
    <dbReference type="NCBI Taxonomy" id="1162965"/>
    <lineage>
        <taxon>Bacteria</taxon>
        <taxon>Bacillati</taxon>
        <taxon>Actinomycetota</taxon>
        <taxon>Actinomycetes</taxon>
        <taxon>Kineosporiales</taxon>
        <taxon>Kineosporiaceae</taxon>
    </lineage>
</organism>
<gene>
    <name evidence="2" type="ORF">GCM10025868_31390</name>
</gene>
<sequence length="216" mass="22802">MVSTLGGRRLAFVGAERGNFVAVYDLADPRHPRFRRLLPTTNGPEGLLAIPSRGLLVTSSEVDDAAARVRAGIGVYALRRGTQDLPSIRSADVHGAPIGWGALGALSAVPGARHRLVSVTDAAYATTKVLTIDTSRRPAVITREPPVTRDGQPIGLDAEGVAARRGGGYWLGVEGAKGPGNQAWCGSTRAERCSRSCRCRRTSPPVSGRRASRASR</sequence>
<dbReference type="EMBL" id="BSUZ01000001">
    <property type="protein sequence ID" value="GMA87889.1"/>
    <property type="molecule type" value="Genomic_DNA"/>
</dbReference>
<dbReference type="Pfam" id="PF13449">
    <property type="entry name" value="Phytase-like"/>
    <property type="match status" value="1"/>
</dbReference>
<accession>A0ABQ6JL73</accession>
<comment type="caution">
    <text evidence="2">The sequence shown here is derived from an EMBL/GenBank/DDBJ whole genome shotgun (WGS) entry which is preliminary data.</text>
</comment>
<feature type="domain" description="Phytase-like" evidence="1">
    <location>
        <begin position="99"/>
        <end position="176"/>
    </location>
</feature>
<evidence type="ECO:0000313" key="3">
    <source>
        <dbReference type="Proteomes" id="UP001157017"/>
    </source>
</evidence>
<protein>
    <recommendedName>
        <fullName evidence="1">Phytase-like domain-containing protein</fullName>
    </recommendedName>
</protein>